<gene>
    <name evidence="6" type="ORF">CEG14_00680</name>
</gene>
<dbReference type="OrthoDB" id="8525541at2"/>
<reference evidence="6 7" key="1">
    <citation type="submission" date="2017-05" db="EMBL/GenBank/DDBJ databases">
        <title>Complete and WGS of Bordetella genogroups.</title>
        <authorList>
            <person name="Spilker T."/>
            <person name="LiPuma J."/>
        </authorList>
    </citation>
    <scope>NUCLEOTIDE SEQUENCE [LARGE SCALE GENOMIC DNA]</scope>
    <source>
        <strain evidence="6 7">AU17610</strain>
    </source>
</reference>
<dbReference type="InterPro" id="IPR002508">
    <property type="entry name" value="MurNAc-LAA_cat"/>
</dbReference>
<dbReference type="Pfam" id="PF01520">
    <property type="entry name" value="Amidase_3"/>
    <property type="match status" value="1"/>
</dbReference>
<evidence type="ECO:0000256" key="4">
    <source>
        <dbReference type="SAM" id="MobiDB-lite"/>
    </source>
</evidence>
<accession>A0A261SVK2</accession>
<dbReference type="Gene3D" id="3.40.630.40">
    <property type="entry name" value="Zn-dependent exopeptidases"/>
    <property type="match status" value="1"/>
</dbReference>
<dbReference type="AlphaFoldDB" id="A0A261SVK2"/>
<dbReference type="PANTHER" id="PTHR30404">
    <property type="entry name" value="N-ACETYLMURAMOYL-L-ALANINE AMIDASE"/>
    <property type="match status" value="1"/>
</dbReference>
<evidence type="ECO:0000256" key="2">
    <source>
        <dbReference type="ARBA" id="ARBA00011901"/>
    </source>
</evidence>
<dbReference type="GO" id="GO:0030288">
    <property type="term" value="C:outer membrane-bounded periplasmic space"/>
    <property type="evidence" value="ECO:0007669"/>
    <property type="project" value="TreeGrafter"/>
</dbReference>
<organism evidence="6 7">
    <name type="scientific">Bordetella genomosp. 1</name>
    <dbReference type="NCBI Taxonomy" id="1395607"/>
    <lineage>
        <taxon>Bacteria</taxon>
        <taxon>Pseudomonadati</taxon>
        <taxon>Pseudomonadota</taxon>
        <taxon>Betaproteobacteria</taxon>
        <taxon>Burkholderiales</taxon>
        <taxon>Alcaligenaceae</taxon>
        <taxon>Bordetella</taxon>
    </lineage>
</organism>
<feature type="region of interest" description="Disordered" evidence="4">
    <location>
        <begin position="7"/>
        <end position="31"/>
    </location>
</feature>
<evidence type="ECO:0000313" key="7">
    <source>
        <dbReference type="Proteomes" id="UP000217005"/>
    </source>
</evidence>
<proteinExistence type="predicted"/>
<dbReference type="EC" id="3.5.1.28" evidence="2"/>
<comment type="catalytic activity">
    <reaction evidence="1">
        <text>Hydrolyzes the link between N-acetylmuramoyl residues and L-amino acid residues in certain cell-wall glycopeptides.</text>
        <dbReference type="EC" id="3.5.1.28"/>
    </reaction>
</comment>
<evidence type="ECO:0000259" key="5">
    <source>
        <dbReference type="SMART" id="SM00646"/>
    </source>
</evidence>
<evidence type="ECO:0000256" key="3">
    <source>
        <dbReference type="ARBA" id="ARBA00022801"/>
    </source>
</evidence>
<name>A0A261SVK2_9BORD</name>
<evidence type="ECO:0000256" key="1">
    <source>
        <dbReference type="ARBA" id="ARBA00001561"/>
    </source>
</evidence>
<comment type="caution">
    <text evidence="6">The sequence shown here is derived from an EMBL/GenBank/DDBJ whole genome shotgun (WGS) entry which is preliminary data.</text>
</comment>
<keyword evidence="3 6" id="KW-0378">Hydrolase</keyword>
<sequence length="219" mass="23417">MAAAAAAAHSAAQPAHVVVDTGHTPKRPGATGASGRVEYLYNLDLTNAIARELTLRGVRVSRVAADGKEIALTERATRVPGADFFLSVHHDSMQQHYIDAGRQREFAGFAIFVSTRNPRYEESLRCARAIGEQLLAAGEKPSEYHAEPIEGENRPFVDRRLGIHRYDGLAVLRTAPMAAVLVEAGVIVNPDEEARLARPDTIETLAGAVAQGAAACQAS</sequence>
<dbReference type="PANTHER" id="PTHR30404:SF0">
    <property type="entry name" value="N-ACETYLMURAMOYL-L-ALANINE AMIDASE AMIC"/>
    <property type="match status" value="1"/>
</dbReference>
<feature type="domain" description="MurNAc-LAA" evidence="5">
    <location>
        <begin position="73"/>
        <end position="214"/>
    </location>
</feature>
<dbReference type="GO" id="GO:0009253">
    <property type="term" value="P:peptidoglycan catabolic process"/>
    <property type="evidence" value="ECO:0007669"/>
    <property type="project" value="InterPro"/>
</dbReference>
<dbReference type="EMBL" id="NEVL01000001">
    <property type="protein sequence ID" value="OZI41121.1"/>
    <property type="molecule type" value="Genomic_DNA"/>
</dbReference>
<dbReference type="SUPFAM" id="SSF53187">
    <property type="entry name" value="Zn-dependent exopeptidases"/>
    <property type="match status" value="1"/>
</dbReference>
<dbReference type="RefSeq" id="WP_094825234.1">
    <property type="nucleotide sequence ID" value="NZ_NEVL01000001.1"/>
</dbReference>
<protein>
    <recommendedName>
        <fullName evidence="2">N-acetylmuramoyl-L-alanine amidase</fullName>
        <ecNumber evidence="2">3.5.1.28</ecNumber>
    </recommendedName>
</protein>
<dbReference type="InterPro" id="IPR050695">
    <property type="entry name" value="N-acetylmuramoyl_amidase_3"/>
</dbReference>
<dbReference type="CDD" id="cd02696">
    <property type="entry name" value="MurNAc-LAA"/>
    <property type="match status" value="1"/>
</dbReference>
<dbReference type="Proteomes" id="UP000217005">
    <property type="component" value="Unassembled WGS sequence"/>
</dbReference>
<dbReference type="SMART" id="SM00646">
    <property type="entry name" value="Ami_3"/>
    <property type="match status" value="1"/>
</dbReference>
<evidence type="ECO:0000313" key="6">
    <source>
        <dbReference type="EMBL" id="OZI41121.1"/>
    </source>
</evidence>
<dbReference type="GO" id="GO:0008745">
    <property type="term" value="F:N-acetylmuramoyl-L-alanine amidase activity"/>
    <property type="evidence" value="ECO:0007669"/>
    <property type="project" value="UniProtKB-EC"/>
</dbReference>